<accession>A0A4U9D3Q3</accession>
<dbReference type="GO" id="GO:0009097">
    <property type="term" value="P:isoleucine biosynthetic process"/>
    <property type="evidence" value="ECO:0007669"/>
    <property type="project" value="UniProtKB-UniRule"/>
</dbReference>
<dbReference type="GO" id="GO:0004455">
    <property type="term" value="F:ketol-acid reductoisomerase activity"/>
    <property type="evidence" value="ECO:0007669"/>
    <property type="project" value="UniProtKB-UniRule"/>
</dbReference>
<dbReference type="GO" id="GO:0016853">
    <property type="term" value="F:isomerase activity"/>
    <property type="evidence" value="ECO:0007669"/>
    <property type="project" value="UniProtKB-KW"/>
</dbReference>
<evidence type="ECO:0000313" key="11">
    <source>
        <dbReference type="EMBL" id="VTN13000.1"/>
    </source>
</evidence>
<dbReference type="InterPro" id="IPR008927">
    <property type="entry name" value="6-PGluconate_DH-like_C_sf"/>
</dbReference>
<evidence type="ECO:0000256" key="2">
    <source>
        <dbReference type="ARBA" id="ARBA00013102"/>
    </source>
</evidence>
<gene>
    <name evidence="11" type="primary">ilvC_4</name>
    <name evidence="11" type="ORF">NCTC9185_05005</name>
</gene>
<proteinExistence type="inferred from homology"/>
<dbReference type="EC" id="1.1.1.86" evidence="2"/>
<evidence type="ECO:0000256" key="1">
    <source>
        <dbReference type="ARBA" id="ARBA00001946"/>
    </source>
</evidence>
<dbReference type="SUPFAM" id="SSF48179">
    <property type="entry name" value="6-phosphogluconate dehydrogenase C-terminal domain-like"/>
    <property type="match status" value="1"/>
</dbReference>
<evidence type="ECO:0000256" key="4">
    <source>
        <dbReference type="ARBA" id="ARBA00023002"/>
    </source>
</evidence>
<evidence type="ECO:0000256" key="6">
    <source>
        <dbReference type="ARBA" id="ARBA00031889"/>
    </source>
</evidence>
<dbReference type="EMBL" id="CABDVU010000001">
    <property type="protein sequence ID" value="VTN13000.1"/>
    <property type="molecule type" value="Genomic_DNA"/>
</dbReference>
<evidence type="ECO:0000256" key="9">
    <source>
        <dbReference type="PROSITE-ProRule" id="PRU01198"/>
    </source>
</evidence>
<reference evidence="11 12" key="1">
    <citation type="submission" date="2019-04" db="EMBL/GenBank/DDBJ databases">
        <authorList>
            <consortium name="Pathogen Informatics"/>
        </authorList>
    </citation>
    <scope>NUCLEOTIDE SEQUENCE [LARGE SCALE GENOMIC DNA]</scope>
    <source>
        <strain evidence="11 12">NCTC9185</strain>
    </source>
</reference>
<evidence type="ECO:0000256" key="7">
    <source>
        <dbReference type="ARBA" id="ARBA00032744"/>
    </source>
</evidence>
<keyword evidence="4 9" id="KW-0560">Oxidoreductase</keyword>
<sequence length="47" mass="5420">MAPLFQKHMDDIISGEFSSGMMADWANDDKKLLTWREETGATAFRNR</sequence>
<evidence type="ECO:0000256" key="3">
    <source>
        <dbReference type="ARBA" id="ARBA00015731"/>
    </source>
</evidence>
<keyword evidence="9" id="KW-0028">Amino-acid biosynthesis</keyword>
<dbReference type="AlphaFoldDB" id="A0A4U9D3Q3"/>
<dbReference type="InterPro" id="IPR013328">
    <property type="entry name" value="6PGD_dom2"/>
</dbReference>
<dbReference type="PROSITE" id="PS51851">
    <property type="entry name" value="KARI_C"/>
    <property type="match status" value="1"/>
</dbReference>
<evidence type="ECO:0000256" key="5">
    <source>
        <dbReference type="ARBA" id="ARBA00030389"/>
    </source>
</evidence>
<evidence type="ECO:0000313" key="12">
    <source>
        <dbReference type="Proteomes" id="UP000339249"/>
    </source>
</evidence>
<keyword evidence="11" id="KW-0413">Isomerase</keyword>
<protein>
    <recommendedName>
        <fullName evidence="3">Ketol-acid reductoisomerase (NADP(+))</fullName>
        <ecNumber evidence="2">1.1.1.86</ecNumber>
    </recommendedName>
    <alternativeName>
        <fullName evidence="7">Acetohydroxy-acid isomeroreductase</fullName>
    </alternativeName>
    <alternativeName>
        <fullName evidence="5">Ketol-acid reductoisomerase type 2</fullName>
    </alternativeName>
    <alternativeName>
        <fullName evidence="6">Ketol-acid reductoisomerase type II</fullName>
    </alternativeName>
</protein>
<dbReference type="Proteomes" id="UP000339249">
    <property type="component" value="Unassembled WGS sequence"/>
</dbReference>
<organism evidence="11 12">
    <name type="scientific">Raoultella terrigena</name>
    <name type="common">Klebsiella terrigena</name>
    <dbReference type="NCBI Taxonomy" id="577"/>
    <lineage>
        <taxon>Bacteria</taxon>
        <taxon>Pseudomonadati</taxon>
        <taxon>Pseudomonadota</taxon>
        <taxon>Gammaproteobacteria</taxon>
        <taxon>Enterobacterales</taxon>
        <taxon>Enterobacteriaceae</taxon>
        <taxon>Klebsiella/Raoultella group</taxon>
        <taxon>Raoultella</taxon>
    </lineage>
</organism>
<evidence type="ECO:0000256" key="8">
    <source>
        <dbReference type="ARBA" id="ARBA00049021"/>
    </source>
</evidence>
<feature type="domain" description="KARI C-terminal knotted" evidence="10">
    <location>
        <begin position="1"/>
        <end position="47"/>
    </location>
</feature>
<comment type="similarity">
    <text evidence="9">Belongs to the ketol-acid reductoisomerase family.</text>
</comment>
<dbReference type="InterPro" id="IPR000506">
    <property type="entry name" value="KARI_C"/>
</dbReference>
<dbReference type="GO" id="GO:0009099">
    <property type="term" value="P:L-valine biosynthetic process"/>
    <property type="evidence" value="ECO:0007669"/>
    <property type="project" value="UniProtKB-UniRule"/>
</dbReference>
<keyword evidence="9" id="KW-0100">Branched-chain amino acid biosynthesis</keyword>
<comment type="catalytic activity">
    <reaction evidence="8">
        <text>(2R)-2,3-dihydroxy-3-methylbutanoate + NADP(+) = (2S)-2-acetolactate + NADPH + H(+)</text>
        <dbReference type="Rhea" id="RHEA:22068"/>
        <dbReference type="ChEBI" id="CHEBI:15378"/>
        <dbReference type="ChEBI" id="CHEBI:49072"/>
        <dbReference type="ChEBI" id="CHEBI:57783"/>
        <dbReference type="ChEBI" id="CHEBI:58349"/>
        <dbReference type="ChEBI" id="CHEBI:58476"/>
        <dbReference type="EC" id="1.1.1.86"/>
    </reaction>
</comment>
<comment type="cofactor">
    <cofactor evidence="1">
        <name>Mg(2+)</name>
        <dbReference type="ChEBI" id="CHEBI:18420"/>
    </cofactor>
</comment>
<dbReference type="Gene3D" id="1.10.1040.10">
    <property type="entry name" value="N-(1-d-carboxylethyl)-l-norvaline Dehydrogenase, domain 2"/>
    <property type="match status" value="1"/>
</dbReference>
<name>A0A4U9D3Q3_RAOTE</name>
<comment type="caution">
    <text evidence="9">Lacks conserved residue(s) required for the propagation of feature annotation.</text>
</comment>
<evidence type="ECO:0000259" key="10">
    <source>
        <dbReference type="PROSITE" id="PS51851"/>
    </source>
</evidence>